<keyword evidence="1" id="KW-0472">Membrane</keyword>
<keyword evidence="1" id="KW-1133">Transmembrane helix</keyword>
<evidence type="ECO:0000313" key="2">
    <source>
        <dbReference type="EMBL" id="OIQ99047.1"/>
    </source>
</evidence>
<feature type="transmembrane region" description="Helical" evidence="1">
    <location>
        <begin position="48"/>
        <end position="66"/>
    </location>
</feature>
<organism evidence="2">
    <name type="scientific">mine drainage metagenome</name>
    <dbReference type="NCBI Taxonomy" id="410659"/>
    <lineage>
        <taxon>unclassified sequences</taxon>
        <taxon>metagenomes</taxon>
        <taxon>ecological metagenomes</taxon>
    </lineage>
</organism>
<feature type="transmembrane region" description="Helical" evidence="1">
    <location>
        <begin position="12"/>
        <end position="36"/>
    </location>
</feature>
<keyword evidence="1" id="KW-0812">Transmembrane</keyword>
<evidence type="ECO:0000256" key="1">
    <source>
        <dbReference type="SAM" id="Phobius"/>
    </source>
</evidence>
<protein>
    <submittedName>
        <fullName evidence="2">Uncharacterized protein</fullName>
    </submittedName>
</protein>
<dbReference type="EMBL" id="MLJW01000111">
    <property type="protein sequence ID" value="OIQ99047.1"/>
    <property type="molecule type" value="Genomic_DNA"/>
</dbReference>
<reference evidence="2" key="1">
    <citation type="submission" date="2016-10" db="EMBL/GenBank/DDBJ databases">
        <title>Sequence of Gallionella enrichment culture.</title>
        <authorList>
            <person name="Poehlein A."/>
            <person name="Muehling M."/>
            <person name="Daniel R."/>
        </authorList>
    </citation>
    <scope>NUCLEOTIDE SEQUENCE</scope>
</reference>
<sequence>MTDIDRGEVFGLRTAALALLTTCPLALFFLLVSWIAGGSAFKDSIFGNYALTFLLLGVVAGLVCALRSRAAEKTKEQSRH</sequence>
<proteinExistence type="predicted"/>
<dbReference type="AlphaFoldDB" id="A0A1J5S4J5"/>
<name>A0A1J5S4J5_9ZZZZ</name>
<comment type="caution">
    <text evidence="2">The sequence shown here is derived from an EMBL/GenBank/DDBJ whole genome shotgun (WGS) entry which is preliminary data.</text>
</comment>
<gene>
    <name evidence="2" type="ORF">GALL_189610</name>
</gene>
<accession>A0A1J5S4J5</accession>